<organism evidence="1 2">
    <name type="scientific">Pyrenophora teres f. teres</name>
    <dbReference type="NCBI Taxonomy" id="97479"/>
    <lineage>
        <taxon>Eukaryota</taxon>
        <taxon>Fungi</taxon>
        <taxon>Dikarya</taxon>
        <taxon>Ascomycota</taxon>
        <taxon>Pezizomycotina</taxon>
        <taxon>Dothideomycetes</taxon>
        <taxon>Pleosporomycetidae</taxon>
        <taxon>Pleosporales</taxon>
        <taxon>Pleosporineae</taxon>
        <taxon>Pleosporaceae</taxon>
        <taxon>Pyrenophora</taxon>
    </lineage>
</organism>
<gene>
    <name evidence="1" type="ORF">PTTW11_05048</name>
</gene>
<dbReference type="InterPro" id="IPR005198">
    <property type="entry name" value="Glyco_hydro_76"/>
</dbReference>
<dbReference type="Gene3D" id="1.50.10.20">
    <property type="match status" value="1"/>
</dbReference>
<dbReference type="GO" id="GO:0016787">
    <property type="term" value="F:hydrolase activity"/>
    <property type="evidence" value="ECO:0007669"/>
    <property type="project" value="UniProtKB-KW"/>
</dbReference>
<dbReference type="InterPro" id="IPR008928">
    <property type="entry name" value="6-hairpin_glycosidase_sf"/>
</dbReference>
<dbReference type="EMBL" id="HG992980">
    <property type="protein sequence ID" value="CAE7032666.1"/>
    <property type="molecule type" value="Genomic_DNA"/>
</dbReference>
<dbReference type="AlphaFoldDB" id="A0A6S6W0S3"/>
<dbReference type="PANTHER" id="PTHR47791">
    <property type="entry name" value="MEIOTICALLY UP-REGULATED GENE 191 PROTEIN"/>
    <property type="match status" value="1"/>
</dbReference>
<dbReference type="SUPFAM" id="SSF48208">
    <property type="entry name" value="Six-hairpin glycosidases"/>
    <property type="match status" value="1"/>
</dbReference>
<dbReference type="GO" id="GO:0005975">
    <property type="term" value="P:carbohydrate metabolic process"/>
    <property type="evidence" value="ECO:0007669"/>
    <property type="project" value="InterPro"/>
</dbReference>
<proteinExistence type="predicted"/>
<reference evidence="1" key="1">
    <citation type="submission" date="2021-02" db="EMBL/GenBank/DDBJ databases">
        <authorList>
            <person name="Syme A R."/>
            <person name="Syme A R."/>
            <person name="Moolhuijzen P."/>
        </authorList>
    </citation>
    <scope>NUCLEOTIDE SEQUENCE</scope>
    <source>
        <strain evidence="1">W1-1</strain>
    </source>
</reference>
<accession>A0A6S6W0S3</accession>
<dbReference type="InterPro" id="IPR053169">
    <property type="entry name" value="MUG_Protein"/>
</dbReference>
<dbReference type="PANTHER" id="PTHR47791:SF1">
    <property type="entry name" value="ENDO MANNANASE, GH76 FAMILY (EUROFUNG)"/>
    <property type="match status" value="1"/>
</dbReference>
<protein>
    <submittedName>
        <fullName evidence="1">Glycosyl hydrolase</fullName>
    </submittedName>
</protein>
<name>A0A6S6W0S3_9PLEO</name>
<keyword evidence="1" id="KW-0378">Hydrolase</keyword>
<evidence type="ECO:0000313" key="1">
    <source>
        <dbReference type="EMBL" id="CAE7032666.1"/>
    </source>
</evidence>
<dbReference type="Pfam" id="PF03663">
    <property type="entry name" value="Glyco_hydro_76"/>
    <property type="match status" value="1"/>
</dbReference>
<dbReference type="Proteomes" id="UP000472372">
    <property type="component" value="Chromosome 4"/>
</dbReference>
<evidence type="ECO:0000313" key="2">
    <source>
        <dbReference type="Proteomes" id="UP000472372"/>
    </source>
</evidence>
<sequence>MFSISLLRSSFLLALIPNTFAQSYLNVTNPTQRAALALDALQSWYNPNTGLWETTGWWNGANIMTVVGDFANADPENNTLQTLARNVFATTLVKAPGKNPNPGVEDRRAQGKPGVASWGRWGQGRWRAWGGEYKKYLDPNTGEPHTSYPTNWYTISMAPAAAIDSSAPNASDWLDGYYDDDLWWALAWINAYDVTFNTPYLKLAEDIFLAVARTWGTYCFGGGIYWSHEKNYVNAIANELFFSTAAHLATRVEFQKQVVYREWAEKSLKWFLQTGMLNQKGTINDGLTKDCKNNGQTTWSYNQGVILGGLVELQKASPSPKNQFIALASHIANAALIELSDRKGVIHDECEPNCGADGTQFKGIFMRNLVKLQGAGKEDFRKAINANANSIWENDRSALDNRLNVFSVDWAGPFIQPANASTQSSAMEALIGAVVVPCRDC</sequence>